<reference evidence="1 2" key="1">
    <citation type="submission" date="2017-12" db="EMBL/GenBank/DDBJ databases">
        <authorList>
            <person name="Pombert J.-F."/>
            <person name="Haag K.L."/>
            <person name="Ebert D."/>
        </authorList>
    </citation>
    <scope>NUCLEOTIDE SEQUENCE [LARGE SCALE GENOMIC DNA]</scope>
    <source>
        <strain evidence="1">BE-OM-2</strain>
    </source>
</reference>
<proteinExistence type="predicted"/>
<dbReference type="AlphaFoldDB" id="A0A4Q9KXY4"/>
<dbReference type="EMBL" id="PITI01001834">
    <property type="protein sequence ID" value="TBT99828.1"/>
    <property type="molecule type" value="Genomic_DNA"/>
</dbReference>
<dbReference type="VEuPathDB" id="MicrosporidiaDB:CWI36_1834p0010"/>
<keyword evidence="2" id="KW-1185">Reference proteome</keyword>
<evidence type="ECO:0000313" key="1">
    <source>
        <dbReference type="EMBL" id="TBT99828.1"/>
    </source>
</evidence>
<dbReference type="Proteomes" id="UP000291404">
    <property type="component" value="Unassembled WGS sequence"/>
</dbReference>
<organism evidence="1 2">
    <name type="scientific">Hamiltosporidium magnivora</name>
    <dbReference type="NCBI Taxonomy" id="148818"/>
    <lineage>
        <taxon>Eukaryota</taxon>
        <taxon>Fungi</taxon>
        <taxon>Fungi incertae sedis</taxon>
        <taxon>Microsporidia</taxon>
        <taxon>Dubosqiidae</taxon>
        <taxon>Hamiltosporidium</taxon>
    </lineage>
</organism>
<dbReference type="STRING" id="148818.A0A4Q9KXY4"/>
<comment type="caution">
    <text evidence="1">The sequence shown here is derived from an EMBL/GenBank/DDBJ whole genome shotgun (WGS) entry which is preliminary data.</text>
</comment>
<accession>A0A4Q9KXY4</accession>
<gene>
    <name evidence="1" type="ORF">CWI36_1834p0010</name>
</gene>
<sequence>MPNSDKKTILRAKKKVKTSKNEDIYFNFTRCTCFNLELGMASMEIEIYSKYVNITEEKIVTYLNLYMSCEKKLCDLKRSSLRRILSTSRNSRYQVDLIDSQLLDDDKNIFILLFQDHDKKVKIPTSEHKKKEKLSIDFYFKFSTSLFKPSSDFYSKERGRNILKPSNLSVSGQ</sequence>
<evidence type="ECO:0000313" key="2">
    <source>
        <dbReference type="Proteomes" id="UP000291404"/>
    </source>
</evidence>
<protein>
    <submittedName>
        <fullName evidence="1">Uncharacterized protein</fullName>
    </submittedName>
</protein>
<name>A0A4Q9KXY4_9MICR</name>